<dbReference type="Gene3D" id="4.10.220.110">
    <property type="match status" value="1"/>
</dbReference>
<dbReference type="InterPro" id="IPR006533">
    <property type="entry name" value="T6SS_Vgr_RhsGE"/>
</dbReference>
<feature type="domain" description="Gp5/Type VI secretion system Vgr C-terminal trimerisation" evidence="6">
    <location>
        <begin position="481"/>
        <end position="587"/>
    </location>
</feature>
<reference evidence="7 8" key="1">
    <citation type="submission" date="2023-07" db="EMBL/GenBank/DDBJ databases">
        <title>Sorghum-associated microbial communities from plants grown in Nebraska, USA.</title>
        <authorList>
            <person name="Schachtman D."/>
        </authorList>
    </citation>
    <scope>NUCLEOTIDE SEQUENCE [LARGE SCALE GENOMIC DNA]</scope>
    <source>
        <strain evidence="7 8">DS1607</strain>
    </source>
</reference>
<dbReference type="Gene3D" id="2.40.50.230">
    <property type="entry name" value="Gp5 N-terminal domain"/>
    <property type="match status" value="1"/>
</dbReference>
<dbReference type="Pfam" id="PF04717">
    <property type="entry name" value="Phage_base_V"/>
    <property type="match status" value="1"/>
</dbReference>
<accession>A0ABT9SBA0</accession>
<dbReference type="InterPro" id="IPR017847">
    <property type="entry name" value="T6SS_RhsGE_Vgr_subset"/>
</dbReference>
<sequence length="697" mass="75901">MTELEAQFLTSLDGTEPALLFRTLVAREDLGRLPQYRVELLRLSEFSPLAAKTILGTQVDIKIQVYKDDFRYIHGFVTEFERGGVSGRYDIYRVVVTPWLWQLTQSADCRIFQDQSAVDVIVAVFAKYRSKGSVDKSKVDAGSAKRPYTVQYNESDFDFVTRLMDEEGIYFYFTHAKGQHTLVLTDNPGGHTALNLGTLAWAESRLGNALQVDIVTDWSCTHAVGSTQFVHIDFAADEPTQPLKTQATRTPPYDGHPKTLEVFRYPGGYADIAMDAKSDPQALGGQRAQIEVDRFESTRVVGVGITPFRRTAAGATFSLKGHPADDGDYLITSVRYEMSFAQYEAKQSDIKTGFACRFEAVPKATPYHPPARAPRSKIYGPQTATVVGASGDEIMTDKFGRVKLQFHWDREGRCNEESSCWVRVAQPWASKQFGMVALPRVGDEVVVEFMDGNPDRPLITGSVYNGYNLPPYDLPAQATVSGIKSRSSKGGSLSTFNELRFDDKKDSEYVWFQAEKDYHQLVKHDGFETVRNDLWTEVGKNVAHRIGENLTLTVGKQATIRIDADTHGAIGGDMITAVTGALGLSVSDAIVIKGSSSIELTSGAAMDIDVGAAMKLSAASTLHIKGLGVVIDGGTQLTLKAGGSFITLGPEGVTIQGALVKINSGGSAGAASAAAKARPPEPKAPTEPKQNQDPLAK</sequence>
<protein>
    <submittedName>
        <fullName evidence="7">Type VI secretion system secreted protein VgrG</fullName>
    </submittedName>
</protein>
<evidence type="ECO:0000259" key="6">
    <source>
        <dbReference type="Pfam" id="PF22178"/>
    </source>
</evidence>
<feature type="region of interest" description="Disordered" evidence="4">
    <location>
        <begin position="670"/>
        <end position="697"/>
    </location>
</feature>
<dbReference type="PANTHER" id="PTHR32305:SF15">
    <property type="entry name" value="PROTEIN RHSA-RELATED"/>
    <property type="match status" value="1"/>
</dbReference>
<gene>
    <name evidence="7" type="ORF">J2W36_003302</name>
</gene>
<comment type="subcellular location">
    <subcellularLocation>
        <location evidence="1">Secreted</location>
    </subcellularLocation>
</comment>
<evidence type="ECO:0000256" key="1">
    <source>
        <dbReference type="ARBA" id="ARBA00004613"/>
    </source>
</evidence>
<evidence type="ECO:0000313" key="8">
    <source>
        <dbReference type="Proteomes" id="UP001226867"/>
    </source>
</evidence>
<proteinExistence type="inferred from homology"/>
<dbReference type="NCBIfam" id="TIGR03361">
    <property type="entry name" value="VI_Rhs_Vgr"/>
    <property type="match status" value="1"/>
</dbReference>
<dbReference type="Pfam" id="PF05954">
    <property type="entry name" value="Phage_GPD"/>
    <property type="match status" value="1"/>
</dbReference>
<dbReference type="Proteomes" id="UP001226867">
    <property type="component" value="Unassembled WGS sequence"/>
</dbReference>
<dbReference type="InterPro" id="IPR006531">
    <property type="entry name" value="Gp5/Vgr_OB"/>
</dbReference>
<dbReference type="RefSeq" id="WP_307690825.1">
    <property type="nucleotide sequence ID" value="NZ_JAUSRO010000010.1"/>
</dbReference>
<comment type="similarity">
    <text evidence="2">Belongs to the VgrG protein family.</text>
</comment>
<dbReference type="InterPro" id="IPR054030">
    <property type="entry name" value="Gp5_Vgr_C"/>
</dbReference>
<dbReference type="NCBIfam" id="TIGR01646">
    <property type="entry name" value="vgr_GE"/>
    <property type="match status" value="1"/>
</dbReference>
<dbReference type="PANTHER" id="PTHR32305">
    <property type="match status" value="1"/>
</dbReference>
<keyword evidence="3" id="KW-0964">Secreted</keyword>
<organism evidence="7 8">
    <name type="scientific">Variovorax ginsengisoli</name>
    <dbReference type="NCBI Taxonomy" id="363844"/>
    <lineage>
        <taxon>Bacteria</taxon>
        <taxon>Pseudomonadati</taxon>
        <taxon>Pseudomonadota</taxon>
        <taxon>Betaproteobacteria</taxon>
        <taxon>Burkholderiales</taxon>
        <taxon>Comamonadaceae</taxon>
        <taxon>Variovorax</taxon>
    </lineage>
</organism>
<dbReference type="EMBL" id="JAUSRO010000010">
    <property type="protein sequence ID" value="MDP9901036.1"/>
    <property type="molecule type" value="Genomic_DNA"/>
</dbReference>
<evidence type="ECO:0000256" key="2">
    <source>
        <dbReference type="ARBA" id="ARBA00005558"/>
    </source>
</evidence>
<evidence type="ECO:0000256" key="4">
    <source>
        <dbReference type="SAM" id="MobiDB-lite"/>
    </source>
</evidence>
<name>A0ABT9SBA0_9BURK</name>
<evidence type="ECO:0000259" key="5">
    <source>
        <dbReference type="Pfam" id="PF04717"/>
    </source>
</evidence>
<dbReference type="SUPFAM" id="SSF69255">
    <property type="entry name" value="gp5 N-terminal domain-like"/>
    <property type="match status" value="1"/>
</dbReference>
<evidence type="ECO:0000256" key="3">
    <source>
        <dbReference type="ARBA" id="ARBA00022525"/>
    </source>
</evidence>
<dbReference type="SUPFAM" id="SSF69349">
    <property type="entry name" value="Phage fibre proteins"/>
    <property type="match status" value="1"/>
</dbReference>
<keyword evidence="8" id="KW-1185">Reference proteome</keyword>
<comment type="caution">
    <text evidence="7">The sequence shown here is derived from an EMBL/GenBank/DDBJ whole genome shotgun (WGS) entry which is preliminary data.</text>
</comment>
<dbReference type="InterPro" id="IPR050708">
    <property type="entry name" value="T6SS_VgrG/RHS"/>
</dbReference>
<dbReference type="Pfam" id="PF22178">
    <property type="entry name" value="Gp5_trimer_C"/>
    <property type="match status" value="1"/>
</dbReference>
<dbReference type="SUPFAM" id="SSF69279">
    <property type="entry name" value="Phage tail proteins"/>
    <property type="match status" value="2"/>
</dbReference>
<dbReference type="Gene3D" id="3.55.50.10">
    <property type="entry name" value="Baseplate protein-like domains"/>
    <property type="match status" value="1"/>
</dbReference>
<evidence type="ECO:0000313" key="7">
    <source>
        <dbReference type="EMBL" id="MDP9901036.1"/>
    </source>
</evidence>
<dbReference type="InterPro" id="IPR037026">
    <property type="entry name" value="Vgr_OB-fold_dom_sf"/>
</dbReference>
<feature type="domain" description="Gp5/Type VI secretion system Vgr protein OB-fold" evidence="5">
    <location>
        <begin position="396"/>
        <end position="464"/>
    </location>
</feature>
<dbReference type="Gene3D" id="2.30.110.50">
    <property type="match status" value="1"/>
</dbReference>